<feature type="region of interest" description="Disordered" evidence="1">
    <location>
        <begin position="1"/>
        <end position="107"/>
    </location>
</feature>
<evidence type="ECO:0000313" key="3">
    <source>
        <dbReference type="Proteomes" id="UP000314294"/>
    </source>
</evidence>
<feature type="compositionally biased region" description="Acidic residues" evidence="1">
    <location>
        <begin position="47"/>
        <end position="63"/>
    </location>
</feature>
<dbReference type="AlphaFoldDB" id="A0A4Z2INM9"/>
<feature type="compositionally biased region" description="Basic and acidic residues" evidence="1">
    <location>
        <begin position="86"/>
        <end position="107"/>
    </location>
</feature>
<evidence type="ECO:0000313" key="2">
    <source>
        <dbReference type="EMBL" id="TNN79421.1"/>
    </source>
</evidence>
<feature type="compositionally biased region" description="Basic and acidic residues" evidence="1">
    <location>
        <begin position="1"/>
        <end position="22"/>
    </location>
</feature>
<proteinExistence type="predicted"/>
<organism evidence="2 3">
    <name type="scientific">Liparis tanakae</name>
    <name type="common">Tanaka's snailfish</name>
    <dbReference type="NCBI Taxonomy" id="230148"/>
    <lineage>
        <taxon>Eukaryota</taxon>
        <taxon>Metazoa</taxon>
        <taxon>Chordata</taxon>
        <taxon>Craniata</taxon>
        <taxon>Vertebrata</taxon>
        <taxon>Euteleostomi</taxon>
        <taxon>Actinopterygii</taxon>
        <taxon>Neopterygii</taxon>
        <taxon>Teleostei</taxon>
        <taxon>Neoteleostei</taxon>
        <taxon>Acanthomorphata</taxon>
        <taxon>Eupercaria</taxon>
        <taxon>Perciformes</taxon>
        <taxon>Cottioidei</taxon>
        <taxon>Cottales</taxon>
        <taxon>Liparidae</taxon>
        <taxon>Liparis</taxon>
    </lineage>
</organism>
<dbReference type="EMBL" id="SRLO01000064">
    <property type="protein sequence ID" value="TNN79421.1"/>
    <property type="molecule type" value="Genomic_DNA"/>
</dbReference>
<sequence>MEARRDLGFEDQKHPVGFHEDARDAEDEADPEGRLPYAARPVLRLADEDEGAGEATDEREQEDVGQLSVRGLHYRGVAESDEDSHDEGGQEHTQHRADSQRYPERNSLKPGMCPALRAKPIVPATTSRYSGLATREELAHASLASQVRSVMFLLTISLIKGSISGPLANTTMTLAVEFSIRSASAWISCSSKY</sequence>
<comment type="caution">
    <text evidence="2">The sequence shown here is derived from an EMBL/GenBank/DDBJ whole genome shotgun (WGS) entry which is preliminary data.</text>
</comment>
<dbReference type="Proteomes" id="UP000314294">
    <property type="component" value="Unassembled WGS sequence"/>
</dbReference>
<gene>
    <name evidence="2" type="ORF">EYF80_010235</name>
</gene>
<name>A0A4Z2INM9_9TELE</name>
<evidence type="ECO:0000256" key="1">
    <source>
        <dbReference type="SAM" id="MobiDB-lite"/>
    </source>
</evidence>
<protein>
    <submittedName>
        <fullName evidence="2">Uncharacterized protein</fullName>
    </submittedName>
</protein>
<accession>A0A4Z2INM9</accession>
<reference evidence="2 3" key="1">
    <citation type="submission" date="2019-03" db="EMBL/GenBank/DDBJ databases">
        <title>First draft genome of Liparis tanakae, snailfish: a comprehensive survey of snailfish specific genes.</title>
        <authorList>
            <person name="Kim W."/>
            <person name="Song I."/>
            <person name="Jeong J.-H."/>
            <person name="Kim D."/>
            <person name="Kim S."/>
            <person name="Ryu S."/>
            <person name="Song J.Y."/>
            <person name="Lee S.K."/>
        </authorList>
    </citation>
    <scope>NUCLEOTIDE SEQUENCE [LARGE SCALE GENOMIC DNA]</scope>
    <source>
        <tissue evidence="2">Muscle</tissue>
    </source>
</reference>
<keyword evidence="3" id="KW-1185">Reference proteome</keyword>